<protein>
    <submittedName>
        <fullName evidence="2">Uncharacterized protein</fullName>
    </submittedName>
</protein>
<dbReference type="EMBL" id="JAGDFM010000747">
    <property type="protein sequence ID" value="KAG7376267.1"/>
    <property type="molecule type" value="Genomic_DNA"/>
</dbReference>
<feature type="region of interest" description="Disordered" evidence="1">
    <location>
        <begin position="1"/>
        <end position="51"/>
    </location>
</feature>
<sequence>MSDFDEWEGEKQLAKEKPRLADAKRAADNEEKEKALPTDSMASSCSKETPTKVKNAILASLVPLMESQVNQAQGIQEVLREDKVLRRKQHEEMLEARNRESE</sequence>
<feature type="compositionally biased region" description="Basic and acidic residues" evidence="1">
    <location>
        <begin position="9"/>
        <end position="36"/>
    </location>
</feature>
<organism evidence="2 3">
    <name type="scientific">Phytophthora pseudosyringae</name>
    <dbReference type="NCBI Taxonomy" id="221518"/>
    <lineage>
        <taxon>Eukaryota</taxon>
        <taxon>Sar</taxon>
        <taxon>Stramenopiles</taxon>
        <taxon>Oomycota</taxon>
        <taxon>Peronosporomycetes</taxon>
        <taxon>Peronosporales</taxon>
        <taxon>Peronosporaceae</taxon>
        <taxon>Phytophthora</taxon>
    </lineage>
</organism>
<keyword evidence="3" id="KW-1185">Reference proteome</keyword>
<evidence type="ECO:0000313" key="2">
    <source>
        <dbReference type="EMBL" id="KAG7376267.1"/>
    </source>
</evidence>
<comment type="caution">
    <text evidence="2">The sequence shown here is derived from an EMBL/GenBank/DDBJ whole genome shotgun (WGS) entry which is preliminary data.</text>
</comment>
<dbReference type="AlphaFoldDB" id="A0A8T1V4S0"/>
<dbReference type="OrthoDB" id="163248at2759"/>
<gene>
    <name evidence="2" type="ORF">PHYPSEUDO_013854</name>
</gene>
<evidence type="ECO:0000313" key="3">
    <source>
        <dbReference type="Proteomes" id="UP000694044"/>
    </source>
</evidence>
<name>A0A8T1V4S0_9STRA</name>
<reference evidence="2" key="1">
    <citation type="submission" date="2021-02" db="EMBL/GenBank/DDBJ databases">
        <authorList>
            <person name="Palmer J.M."/>
        </authorList>
    </citation>
    <scope>NUCLEOTIDE SEQUENCE</scope>
    <source>
        <strain evidence="2">SCRP734</strain>
    </source>
</reference>
<accession>A0A8T1V4S0</accession>
<evidence type="ECO:0000256" key="1">
    <source>
        <dbReference type="SAM" id="MobiDB-lite"/>
    </source>
</evidence>
<dbReference type="Proteomes" id="UP000694044">
    <property type="component" value="Unassembled WGS sequence"/>
</dbReference>
<proteinExistence type="predicted"/>